<dbReference type="InterPro" id="IPR048254">
    <property type="entry name" value="CDP_ALCOHOL_P_TRANSF_CS"/>
</dbReference>
<keyword evidence="3" id="KW-0472">Membrane</keyword>
<dbReference type="GO" id="GO:0008654">
    <property type="term" value="P:phospholipid biosynthetic process"/>
    <property type="evidence" value="ECO:0007669"/>
    <property type="project" value="InterPro"/>
</dbReference>
<evidence type="ECO:0000256" key="3">
    <source>
        <dbReference type="SAM" id="Phobius"/>
    </source>
</evidence>
<feature type="transmembrane region" description="Helical" evidence="3">
    <location>
        <begin position="196"/>
        <end position="214"/>
    </location>
</feature>
<proteinExistence type="inferred from homology"/>
<evidence type="ECO:0000313" key="4">
    <source>
        <dbReference type="EMBL" id="MCX2819416.1"/>
    </source>
</evidence>
<dbReference type="GO" id="GO:0016780">
    <property type="term" value="F:phosphotransferase activity, for other substituted phosphate groups"/>
    <property type="evidence" value="ECO:0007669"/>
    <property type="project" value="InterPro"/>
</dbReference>
<sequence length="225" mass="23316">MGRRVAVVFVVASGGVAAVAQTAYGFSPPSFACTAGVVAYTAAYSYTHADDVGPGDYVSLLRAALLAYVAGFVAVRPNGAERYLALTAFVTASLLDTVDGAVARRYGGTRLGDGLDVEVDAMGILVGSAVGIAHGWLPGVYIAVGLARYVFVAGLRIRKAVGATVSDISRSYVRNLLSALQTAVIALGIAPVVSGSVATTVAYGVMIPFLVWFLRDWLVVCGRYN</sequence>
<keyword evidence="5" id="KW-1185">Reference proteome</keyword>
<gene>
    <name evidence="4" type="ORF">EGH25_08640</name>
</gene>
<dbReference type="EMBL" id="RKLV01000008">
    <property type="protein sequence ID" value="MCX2819416.1"/>
    <property type="molecule type" value="Genomic_DNA"/>
</dbReference>
<reference evidence="4" key="1">
    <citation type="submission" date="2022-09" db="EMBL/GenBank/DDBJ databases">
        <title>Haloadaptaus new haloarchaeum isolated from saline soil.</title>
        <authorList>
            <person name="Duran-Viseras A."/>
            <person name="Sanchez-Porro C."/>
            <person name="Ventosa A."/>
        </authorList>
    </citation>
    <scope>NUCLEOTIDE SEQUENCE</scope>
    <source>
        <strain evidence="4">F3-133</strain>
    </source>
</reference>
<comment type="similarity">
    <text evidence="2">Belongs to the CDP-alcohol phosphatidyltransferase class-I family.</text>
</comment>
<organism evidence="4 5">
    <name type="scientific">Halorutilus salinus</name>
    <dbReference type="NCBI Taxonomy" id="2487751"/>
    <lineage>
        <taxon>Archaea</taxon>
        <taxon>Methanobacteriati</taxon>
        <taxon>Methanobacteriota</taxon>
        <taxon>Stenosarchaea group</taxon>
        <taxon>Halobacteria</taxon>
        <taxon>Halorutilales</taxon>
        <taxon>Halorutilaceae</taxon>
        <taxon>Halorutilus</taxon>
    </lineage>
</organism>
<dbReference type="Gene3D" id="1.20.120.1760">
    <property type="match status" value="1"/>
</dbReference>
<dbReference type="GO" id="GO:0016020">
    <property type="term" value="C:membrane"/>
    <property type="evidence" value="ECO:0007669"/>
    <property type="project" value="InterPro"/>
</dbReference>
<keyword evidence="3" id="KW-0812">Transmembrane</keyword>
<dbReference type="PROSITE" id="PS00379">
    <property type="entry name" value="CDP_ALCOHOL_P_TRANSF"/>
    <property type="match status" value="1"/>
</dbReference>
<dbReference type="Pfam" id="PF01066">
    <property type="entry name" value="CDP-OH_P_transf"/>
    <property type="match status" value="1"/>
</dbReference>
<name>A0A9Q4C571_9EURY</name>
<keyword evidence="3" id="KW-1133">Transmembrane helix</keyword>
<accession>A0A9Q4C571</accession>
<dbReference type="RefSeq" id="WP_266087651.1">
    <property type="nucleotide sequence ID" value="NZ_RKLV01000008.1"/>
</dbReference>
<evidence type="ECO:0000256" key="1">
    <source>
        <dbReference type="ARBA" id="ARBA00022679"/>
    </source>
</evidence>
<dbReference type="Proteomes" id="UP001149411">
    <property type="component" value="Unassembled WGS sequence"/>
</dbReference>
<evidence type="ECO:0000256" key="2">
    <source>
        <dbReference type="RuleBase" id="RU003750"/>
    </source>
</evidence>
<comment type="caution">
    <text evidence="4">The sequence shown here is derived from an EMBL/GenBank/DDBJ whole genome shotgun (WGS) entry which is preliminary data.</text>
</comment>
<protein>
    <submittedName>
        <fullName evidence="4">CDP-alcohol phosphatidyltransferase family protein</fullName>
    </submittedName>
</protein>
<dbReference type="InterPro" id="IPR043130">
    <property type="entry name" value="CDP-OH_PTrfase_TM_dom"/>
</dbReference>
<dbReference type="AlphaFoldDB" id="A0A9Q4C571"/>
<feature type="transmembrane region" description="Helical" evidence="3">
    <location>
        <begin position="172"/>
        <end position="190"/>
    </location>
</feature>
<keyword evidence="1 2" id="KW-0808">Transferase</keyword>
<evidence type="ECO:0000313" key="5">
    <source>
        <dbReference type="Proteomes" id="UP001149411"/>
    </source>
</evidence>
<feature type="transmembrane region" description="Helical" evidence="3">
    <location>
        <begin position="123"/>
        <end position="151"/>
    </location>
</feature>
<dbReference type="InterPro" id="IPR000462">
    <property type="entry name" value="CDP-OH_P_trans"/>
</dbReference>